<feature type="transmembrane region" description="Helical" evidence="2">
    <location>
        <begin position="6"/>
        <end position="24"/>
    </location>
</feature>
<evidence type="ECO:0000256" key="1">
    <source>
        <dbReference type="SAM" id="MobiDB-lite"/>
    </source>
</evidence>
<protein>
    <submittedName>
        <fullName evidence="3">Uncharacterized protein</fullName>
    </submittedName>
</protein>
<reference evidence="3 4" key="1">
    <citation type="submission" date="2014-05" db="EMBL/GenBank/DDBJ databases">
        <title>De novo Genome Sequence of Spirocheata sp.</title>
        <authorList>
            <person name="Shivani Y."/>
            <person name="Subhash Y."/>
            <person name="Tushar L."/>
            <person name="Sasikala C."/>
            <person name="Ramana C.V."/>
        </authorList>
    </citation>
    <scope>NUCLEOTIDE SEQUENCE [LARGE SCALE GENOMIC DNA]</scope>
    <source>
        <strain evidence="3 4">JC230</strain>
    </source>
</reference>
<dbReference type="AlphaFoldDB" id="A0A098R428"/>
<dbReference type="Proteomes" id="UP000029692">
    <property type="component" value="Unassembled WGS sequence"/>
</dbReference>
<organism evidence="3 4">
    <name type="scientific">Spirochaeta lutea</name>
    <dbReference type="NCBI Taxonomy" id="1480694"/>
    <lineage>
        <taxon>Bacteria</taxon>
        <taxon>Pseudomonadati</taxon>
        <taxon>Spirochaetota</taxon>
        <taxon>Spirochaetia</taxon>
        <taxon>Spirochaetales</taxon>
        <taxon>Spirochaetaceae</taxon>
        <taxon>Spirochaeta</taxon>
    </lineage>
</organism>
<keyword evidence="2" id="KW-0812">Transmembrane</keyword>
<keyword evidence="2" id="KW-0472">Membrane</keyword>
<accession>A0A098R428</accession>
<evidence type="ECO:0000313" key="4">
    <source>
        <dbReference type="Proteomes" id="UP000029692"/>
    </source>
</evidence>
<keyword evidence="4" id="KW-1185">Reference proteome</keyword>
<comment type="caution">
    <text evidence="3">The sequence shown here is derived from an EMBL/GenBank/DDBJ whole genome shotgun (WGS) entry which is preliminary data.</text>
</comment>
<proteinExistence type="predicted"/>
<dbReference type="STRING" id="1480694.DC28_02205"/>
<sequence length="386" mass="41419">MGKLFARIVFICLILSLIAVFFLIPQKAGKELYYTHQWISEESQLFGRLPGQGGGEARYFLRGQLGSGILDISGSDIHWFPRSTVLAGSGDTVVLSGIDDSEYLVFSRDTGTVHTVANGGIPFITGSWNLFLQEDYLGLSVADSSFSSVSGKLSWAARLTALSPKDSMLAIGFMDGAVWLLQRSGDGPADTDPGGGRRSEPISDTPPGAAPDGFSIRVTGRFRYPAPIRGLAWYDDGQILIYAGQEDQALILLDIDSGEEQSIPLPGDAIPGAGLIIPMDEVLAIERRGEILVLDNLGTDTTSVRRISHQGELLLALGEFPGIGMAFQVTTQDGSLLEVVTDHGEGMFMVDGSYLHDVIMTPQGYLWAGEGLIGYTSFFWKGGADG</sequence>
<dbReference type="RefSeq" id="WP_037545288.1">
    <property type="nucleotide sequence ID" value="NZ_JNUP01000023.1"/>
</dbReference>
<gene>
    <name evidence="3" type="ORF">DC28_02205</name>
</gene>
<dbReference type="EMBL" id="JNUP01000023">
    <property type="protein sequence ID" value="KGE73502.1"/>
    <property type="molecule type" value="Genomic_DNA"/>
</dbReference>
<name>A0A098R428_9SPIO</name>
<dbReference type="SUPFAM" id="SSF82171">
    <property type="entry name" value="DPP6 N-terminal domain-like"/>
    <property type="match status" value="1"/>
</dbReference>
<keyword evidence="2" id="KW-1133">Transmembrane helix</keyword>
<feature type="region of interest" description="Disordered" evidence="1">
    <location>
        <begin position="184"/>
        <end position="212"/>
    </location>
</feature>
<evidence type="ECO:0000313" key="3">
    <source>
        <dbReference type="EMBL" id="KGE73502.1"/>
    </source>
</evidence>
<evidence type="ECO:0000256" key="2">
    <source>
        <dbReference type="SAM" id="Phobius"/>
    </source>
</evidence>